<dbReference type="Proteomes" id="UP000184171">
    <property type="component" value="Unassembled WGS sequence"/>
</dbReference>
<evidence type="ECO:0000256" key="3">
    <source>
        <dbReference type="ARBA" id="ARBA00022692"/>
    </source>
</evidence>
<dbReference type="OrthoDB" id="265478at2"/>
<dbReference type="InterPro" id="IPR003740">
    <property type="entry name" value="YitT"/>
</dbReference>
<evidence type="ECO:0000256" key="1">
    <source>
        <dbReference type="ARBA" id="ARBA00004651"/>
    </source>
</evidence>
<dbReference type="InterPro" id="IPR051461">
    <property type="entry name" value="UPF0750_membrane"/>
</dbReference>
<evidence type="ECO:0000256" key="4">
    <source>
        <dbReference type="ARBA" id="ARBA00022989"/>
    </source>
</evidence>
<accession>A0A1M6H4X0</accession>
<dbReference type="AlphaFoldDB" id="A0A1M6H4X0"/>
<gene>
    <name evidence="7" type="ORF">SAMN02745165_01687</name>
</gene>
<feature type="transmembrane region" description="Helical" evidence="6">
    <location>
        <begin position="157"/>
        <end position="175"/>
    </location>
</feature>
<keyword evidence="2" id="KW-1003">Cell membrane</keyword>
<evidence type="ECO:0000256" key="6">
    <source>
        <dbReference type="SAM" id="Phobius"/>
    </source>
</evidence>
<feature type="transmembrane region" description="Helical" evidence="6">
    <location>
        <begin position="57"/>
        <end position="79"/>
    </location>
</feature>
<dbReference type="RefSeq" id="WP_072907818.1">
    <property type="nucleotide sequence ID" value="NZ_FQZT01000005.1"/>
</dbReference>
<protein>
    <submittedName>
        <fullName evidence="7">Uncharacterized 5xTM membrane BCR, YitT family COG1284</fullName>
    </submittedName>
</protein>
<name>A0A1M6H4X0_MALRU</name>
<dbReference type="Pfam" id="PF02588">
    <property type="entry name" value="YitT_membrane"/>
    <property type="match status" value="1"/>
</dbReference>
<evidence type="ECO:0000256" key="5">
    <source>
        <dbReference type="ARBA" id="ARBA00023136"/>
    </source>
</evidence>
<reference evidence="7 8" key="1">
    <citation type="submission" date="2016-11" db="EMBL/GenBank/DDBJ databases">
        <authorList>
            <person name="Jaros S."/>
            <person name="Januszkiewicz K."/>
            <person name="Wedrychowicz H."/>
        </authorList>
    </citation>
    <scope>NUCLEOTIDE SEQUENCE [LARGE SCALE GENOMIC DNA]</scope>
    <source>
        <strain evidence="7 8">DSM 5091</strain>
    </source>
</reference>
<dbReference type="STRING" id="1122189.SAMN02745165_01687"/>
<keyword evidence="4 6" id="KW-1133">Transmembrane helix</keyword>
<feature type="transmembrane region" description="Helical" evidence="6">
    <location>
        <begin position="86"/>
        <end position="108"/>
    </location>
</feature>
<keyword evidence="3 6" id="KW-0812">Transmembrane</keyword>
<comment type="subcellular location">
    <subcellularLocation>
        <location evidence="1">Cell membrane</location>
        <topology evidence="1">Multi-pass membrane protein</topology>
    </subcellularLocation>
</comment>
<dbReference type="EMBL" id="FQZT01000005">
    <property type="protein sequence ID" value="SHJ17244.1"/>
    <property type="molecule type" value="Genomic_DNA"/>
</dbReference>
<keyword evidence="5 6" id="KW-0472">Membrane</keyword>
<evidence type="ECO:0000256" key="2">
    <source>
        <dbReference type="ARBA" id="ARBA00022475"/>
    </source>
</evidence>
<dbReference type="PANTHER" id="PTHR33545">
    <property type="entry name" value="UPF0750 MEMBRANE PROTEIN YITT-RELATED"/>
    <property type="match status" value="1"/>
</dbReference>
<dbReference type="GO" id="GO:0005886">
    <property type="term" value="C:plasma membrane"/>
    <property type="evidence" value="ECO:0007669"/>
    <property type="project" value="UniProtKB-SubCell"/>
</dbReference>
<dbReference type="PANTHER" id="PTHR33545:SF5">
    <property type="entry name" value="UPF0750 MEMBRANE PROTEIN YITT"/>
    <property type="match status" value="1"/>
</dbReference>
<organism evidence="7 8">
    <name type="scientific">Malonomonas rubra DSM 5091</name>
    <dbReference type="NCBI Taxonomy" id="1122189"/>
    <lineage>
        <taxon>Bacteria</taxon>
        <taxon>Pseudomonadati</taxon>
        <taxon>Thermodesulfobacteriota</taxon>
        <taxon>Desulfuromonadia</taxon>
        <taxon>Desulfuromonadales</taxon>
        <taxon>Geopsychrobacteraceae</taxon>
        <taxon>Malonomonas</taxon>
    </lineage>
</organism>
<keyword evidence="8" id="KW-1185">Reference proteome</keyword>
<feature type="transmembrane region" description="Helical" evidence="6">
    <location>
        <begin position="114"/>
        <end position="136"/>
    </location>
</feature>
<evidence type="ECO:0000313" key="8">
    <source>
        <dbReference type="Proteomes" id="UP000184171"/>
    </source>
</evidence>
<sequence>MKTIYMKLWAEDLEQNLFCLLGSLALALGVTLFIQPNQIAGGGTPGMAILLSHLSGLTIGSLMLIINIPLLILAAYFLGQKFVWRTVVTVGMISLLVDFFNEILHVSALTQQPVLAALLGGAAIGIGVGLILKGNASAGGPTILARIIAGRSRIRPGHLILAFDAIIVSSSAFVFGSIASALLSLLSVLVTGRCIDLVLRKNELNDKRVSVSSC</sequence>
<evidence type="ECO:0000313" key="7">
    <source>
        <dbReference type="EMBL" id="SHJ17244.1"/>
    </source>
</evidence>
<proteinExistence type="predicted"/>